<organism evidence="1">
    <name type="scientific">Cyprideis torosa</name>
    <dbReference type="NCBI Taxonomy" id="163714"/>
    <lineage>
        <taxon>Eukaryota</taxon>
        <taxon>Metazoa</taxon>
        <taxon>Ecdysozoa</taxon>
        <taxon>Arthropoda</taxon>
        <taxon>Crustacea</taxon>
        <taxon>Oligostraca</taxon>
        <taxon>Ostracoda</taxon>
        <taxon>Podocopa</taxon>
        <taxon>Podocopida</taxon>
        <taxon>Cytherocopina</taxon>
        <taxon>Cytheroidea</taxon>
        <taxon>Cytherideidae</taxon>
        <taxon>Cyprideis</taxon>
    </lineage>
</organism>
<feature type="non-terminal residue" evidence="1">
    <location>
        <position position="157"/>
    </location>
</feature>
<dbReference type="GO" id="GO:0009254">
    <property type="term" value="P:peptidoglycan turnover"/>
    <property type="evidence" value="ECO:0007669"/>
    <property type="project" value="InterPro"/>
</dbReference>
<dbReference type="GO" id="GO:0016773">
    <property type="term" value="F:phosphotransferase activity, alcohol group as acceptor"/>
    <property type="evidence" value="ECO:0007669"/>
    <property type="project" value="InterPro"/>
</dbReference>
<gene>
    <name evidence="1" type="ORF">CTOB1V02_LOCUS15868</name>
</gene>
<dbReference type="OrthoDB" id="5427593at2759"/>
<dbReference type="GO" id="GO:0006040">
    <property type="term" value="P:amino sugar metabolic process"/>
    <property type="evidence" value="ECO:0007669"/>
    <property type="project" value="InterPro"/>
</dbReference>
<dbReference type="AlphaFoldDB" id="A0A7R8X193"/>
<protein>
    <submittedName>
        <fullName evidence="1">Uncharacterized protein</fullName>
    </submittedName>
</protein>
<accession>A0A7R8X193</accession>
<dbReference type="Pfam" id="PF03702">
    <property type="entry name" value="AnmK"/>
    <property type="match status" value="1"/>
</dbReference>
<dbReference type="GO" id="GO:0005524">
    <property type="term" value="F:ATP binding"/>
    <property type="evidence" value="ECO:0007669"/>
    <property type="project" value="InterPro"/>
</dbReference>
<name>A0A7R8X193_9CRUS</name>
<proteinExistence type="predicted"/>
<evidence type="ECO:0000313" key="1">
    <source>
        <dbReference type="EMBL" id="CAD7238053.1"/>
    </source>
</evidence>
<dbReference type="InterPro" id="IPR005338">
    <property type="entry name" value="Anhydro_N_Ac-Mur_kinase"/>
</dbReference>
<dbReference type="Gene3D" id="3.30.420.40">
    <property type="match status" value="4"/>
</dbReference>
<reference evidence="1" key="1">
    <citation type="submission" date="2020-11" db="EMBL/GenBank/DDBJ databases">
        <authorList>
            <person name="Tran Van P."/>
        </authorList>
    </citation>
    <scope>NUCLEOTIDE SEQUENCE</scope>
</reference>
<dbReference type="EMBL" id="OB695408">
    <property type="protein sequence ID" value="CAD7238053.1"/>
    <property type="molecule type" value="Genomic_DNA"/>
</dbReference>
<dbReference type="PANTHER" id="PTHR30605:SF0">
    <property type="entry name" value="ANHYDRO-N-ACETYLMURAMIC ACID KINASE"/>
    <property type="match status" value="1"/>
</dbReference>
<dbReference type="PANTHER" id="PTHR30605">
    <property type="entry name" value="ANHYDRO-N-ACETYLMURAMIC ACID KINASE"/>
    <property type="match status" value="1"/>
</dbReference>
<sequence>MEIDAIASHGHTILHNPRAGYSLQMGCGATIAAVSGIRTVCDFRQQDVALGGQGAPLVPIGDKLLFGQYDACLNLGGIANISFDKDGPVFGTQKLKRVLITGGGVYHQFLIKRIKELSDVALIIPDDEMVNMKEALIFGFMGFLRLRDEVNVLSSVT</sequence>